<organism evidence="2 3">
    <name type="scientific">Hydnum rufescens UP504</name>
    <dbReference type="NCBI Taxonomy" id="1448309"/>
    <lineage>
        <taxon>Eukaryota</taxon>
        <taxon>Fungi</taxon>
        <taxon>Dikarya</taxon>
        <taxon>Basidiomycota</taxon>
        <taxon>Agaricomycotina</taxon>
        <taxon>Agaricomycetes</taxon>
        <taxon>Cantharellales</taxon>
        <taxon>Hydnaceae</taxon>
        <taxon>Hydnum</taxon>
    </lineage>
</organism>
<evidence type="ECO:0000313" key="2">
    <source>
        <dbReference type="EMBL" id="KAF9518124.1"/>
    </source>
</evidence>
<keyword evidence="1" id="KW-0812">Transmembrane</keyword>
<gene>
    <name evidence="2" type="ORF">BS47DRAFT_376079</name>
</gene>
<comment type="caution">
    <text evidence="2">The sequence shown here is derived from an EMBL/GenBank/DDBJ whole genome shotgun (WGS) entry which is preliminary data.</text>
</comment>
<sequence length="118" mass="13348">MIHWGSSFRRLSFHCFSPWEMIRPTASMIEVLPCCASRSLTMFFQVYVVFVSFVLGLLRGVSAGKYNVQDTYIGGSFSDGFFAQAGDWGELNDDLSPPISRYLQDYCRSCYCGPCFFG</sequence>
<name>A0A9P6E0I5_9AGAM</name>
<keyword evidence="1" id="KW-1133">Transmembrane helix</keyword>
<dbReference type="EMBL" id="MU128927">
    <property type="protein sequence ID" value="KAF9518124.1"/>
    <property type="molecule type" value="Genomic_DNA"/>
</dbReference>
<evidence type="ECO:0000313" key="3">
    <source>
        <dbReference type="Proteomes" id="UP000886523"/>
    </source>
</evidence>
<dbReference type="AlphaFoldDB" id="A0A9P6E0I5"/>
<keyword evidence="1" id="KW-0472">Membrane</keyword>
<evidence type="ECO:0000256" key="1">
    <source>
        <dbReference type="SAM" id="Phobius"/>
    </source>
</evidence>
<reference evidence="2" key="1">
    <citation type="journal article" date="2020" name="Nat. Commun.">
        <title>Large-scale genome sequencing of mycorrhizal fungi provides insights into the early evolution of symbiotic traits.</title>
        <authorList>
            <person name="Miyauchi S."/>
            <person name="Kiss E."/>
            <person name="Kuo A."/>
            <person name="Drula E."/>
            <person name="Kohler A."/>
            <person name="Sanchez-Garcia M."/>
            <person name="Morin E."/>
            <person name="Andreopoulos B."/>
            <person name="Barry K.W."/>
            <person name="Bonito G."/>
            <person name="Buee M."/>
            <person name="Carver A."/>
            <person name="Chen C."/>
            <person name="Cichocki N."/>
            <person name="Clum A."/>
            <person name="Culley D."/>
            <person name="Crous P.W."/>
            <person name="Fauchery L."/>
            <person name="Girlanda M."/>
            <person name="Hayes R.D."/>
            <person name="Keri Z."/>
            <person name="LaButti K."/>
            <person name="Lipzen A."/>
            <person name="Lombard V."/>
            <person name="Magnuson J."/>
            <person name="Maillard F."/>
            <person name="Murat C."/>
            <person name="Nolan M."/>
            <person name="Ohm R.A."/>
            <person name="Pangilinan J."/>
            <person name="Pereira M.F."/>
            <person name="Perotto S."/>
            <person name="Peter M."/>
            <person name="Pfister S."/>
            <person name="Riley R."/>
            <person name="Sitrit Y."/>
            <person name="Stielow J.B."/>
            <person name="Szollosi G."/>
            <person name="Zifcakova L."/>
            <person name="Stursova M."/>
            <person name="Spatafora J.W."/>
            <person name="Tedersoo L."/>
            <person name="Vaario L.M."/>
            <person name="Yamada A."/>
            <person name="Yan M."/>
            <person name="Wang P."/>
            <person name="Xu J."/>
            <person name="Bruns T."/>
            <person name="Baldrian P."/>
            <person name="Vilgalys R."/>
            <person name="Dunand C."/>
            <person name="Henrissat B."/>
            <person name="Grigoriev I.V."/>
            <person name="Hibbett D."/>
            <person name="Nagy L.G."/>
            <person name="Martin F.M."/>
        </authorList>
    </citation>
    <scope>NUCLEOTIDE SEQUENCE</scope>
    <source>
        <strain evidence="2">UP504</strain>
    </source>
</reference>
<proteinExistence type="predicted"/>
<feature type="transmembrane region" description="Helical" evidence="1">
    <location>
        <begin position="40"/>
        <end position="58"/>
    </location>
</feature>
<protein>
    <submittedName>
        <fullName evidence="2">Uncharacterized protein</fullName>
    </submittedName>
</protein>
<accession>A0A9P6E0I5</accession>
<keyword evidence="3" id="KW-1185">Reference proteome</keyword>
<dbReference type="Proteomes" id="UP000886523">
    <property type="component" value="Unassembled WGS sequence"/>
</dbReference>